<proteinExistence type="predicted"/>
<dbReference type="AlphaFoldDB" id="A0A9C6T275"/>
<accession>A0A9C6T275</accession>
<dbReference type="Proteomes" id="UP000515160">
    <property type="component" value="Chromosome 3"/>
</dbReference>
<reference evidence="3" key="1">
    <citation type="submission" date="2025-08" db="UniProtKB">
        <authorList>
            <consortium name="RefSeq"/>
        </authorList>
    </citation>
    <scope>IDENTIFICATION</scope>
    <source>
        <strain evidence="3">15112-1751.03</strain>
        <tissue evidence="3">Whole Adult</tissue>
    </source>
</reference>
<feature type="signal peptide" evidence="1">
    <location>
        <begin position="1"/>
        <end position="27"/>
    </location>
</feature>
<name>A0A9C6T275_DROAB</name>
<evidence type="ECO:0000313" key="2">
    <source>
        <dbReference type="Proteomes" id="UP000515160"/>
    </source>
</evidence>
<keyword evidence="1" id="KW-0732">Signal</keyword>
<evidence type="ECO:0000256" key="1">
    <source>
        <dbReference type="SAM" id="SignalP"/>
    </source>
</evidence>
<gene>
    <name evidence="3" type="primary">LOC127565485</name>
</gene>
<keyword evidence="2" id="KW-1185">Reference proteome</keyword>
<sequence>MTVFSFTSNKMRFGIVLCFTLLCHVNAFPCGSVDDQLPDQDKVAIKDLVTRGGSLISELIKEQDAVILDVMKSIVNNKIADKSVIDGLQKRIDEKRKSSDDDISMDPLPDYINDLSQLTVIYNELKYQEKRDRFNTWTDGEFNELMTKYTRKMKQILTEFTELVKTAMNNLSDETKKSHSDLIDQINQSSDEKVIKSAAYKVIDSMSC</sequence>
<protein>
    <submittedName>
        <fullName evidence="3">Uncharacterized protein LOC127565485</fullName>
    </submittedName>
</protein>
<dbReference type="GeneID" id="127565485"/>
<dbReference type="RefSeq" id="XP_051860118.1">
    <property type="nucleotide sequence ID" value="XM_052004158.1"/>
</dbReference>
<feature type="chain" id="PRO_5038821872" evidence="1">
    <location>
        <begin position="28"/>
        <end position="208"/>
    </location>
</feature>
<evidence type="ECO:0000313" key="3">
    <source>
        <dbReference type="RefSeq" id="XP_051860118.1"/>
    </source>
</evidence>
<organism evidence="2 3">
    <name type="scientific">Drosophila albomicans</name>
    <name type="common">Fruit fly</name>
    <dbReference type="NCBI Taxonomy" id="7291"/>
    <lineage>
        <taxon>Eukaryota</taxon>
        <taxon>Metazoa</taxon>
        <taxon>Ecdysozoa</taxon>
        <taxon>Arthropoda</taxon>
        <taxon>Hexapoda</taxon>
        <taxon>Insecta</taxon>
        <taxon>Pterygota</taxon>
        <taxon>Neoptera</taxon>
        <taxon>Endopterygota</taxon>
        <taxon>Diptera</taxon>
        <taxon>Brachycera</taxon>
        <taxon>Muscomorpha</taxon>
        <taxon>Ephydroidea</taxon>
        <taxon>Drosophilidae</taxon>
        <taxon>Drosophila</taxon>
    </lineage>
</organism>